<dbReference type="Pfam" id="PF14226">
    <property type="entry name" value="DIOX_N"/>
    <property type="match status" value="1"/>
</dbReference>
<comment type="similarity">
    <text evidence="1 2">Belongs to the iron/ascorbate-dependent oxidoreductase family.</text>
</comment>
<feature type="region of interest" description="Disordered" evidence="3">
    <location>
        <begin position="138"/>
        <end position="181"/>
    </location>
</feature>
<evidence type="ECO:0000256" key="3">
    <source>
        <dbReference type="SAM" id="MobiDB-lite"/>
    </source>
</evidence>
<gene>
    <name evidence="5" type="ORF">B0A48_01869</name>
</gene>
<accession>A0A1V8TQI6</accession>
<dbReference type="Pfam" id="PF03171">
    <property type="entry name" value="2OG-FeII_Oxy"/>
    <property type="match status" value="1"/>
</dbReference>
<organism evidence="5 6">
    <name type="scientific">Cryoendolithus antarcticus</name>
    <dbReference type="NCBI Taxonomy" id="1507870"/>
    <lineage>
        <taxon>Eukaryota</taxon>
        <taxon>Fungi</taxon>
        <taxon>Dikarya</taxon>
        <taxon>Ascomycota</taxon>
        <taxon>Pezizomycotina</taxon>
        <taxon>Dothideomycetes</taxon>
        <taxon>Dothideomycetidae</taxon>
        <taxon>Cladosporiales</taxon>
        <taxon>Cladosporiaceae</taxon>
        <taxon>Cryoendolithus</taxon>
    </lineage>
</organism>
<dbReference type="OrthoDB" id="627829at2759"/>
<feature type="compositionally biased region" description="Polar residues" evidence="3">
    <location>
        <begin position="165"/>
        <end position="181"/>
    </location>
</feature>
<dbReference type="InterPro" id="IPR050231">
    <property type="entry name" value="Iron_ascorbate_oxido_reductase"/>
</dbReference>
<dbReference type="STRING" id="1507870.A0A1V8TQI6"/>
<reference evidence="6" key="1">
    <citation type="submission" date="2017-03" db="EMBL/GenBank/DDBJ databases">
        <title>Genomes of endolithic fungi from Antarctica.</title>
        <authorList>
            <person name="Coleine C."/>
            <person name="Masonjones S."/>
            <person name="Stajich J.E."/>
        </authorList>
    </citation>
    <scope>NUCLEOTIDE SEQUENCE [LARGE SCALE GENOMIC DNA]</scope>
    <source>
        <strain evidence="6">CCFEE 5527</strain>
    </source>
</reference>
<dbReference type="InterPro" id="IPR026992">
    <property type="entry name" value="DIOX_N"/>
</dbReference>
<dbReference type="InterPro" id="IPR027443">
    <property type="entry name" value="IPNS-like_sf"/>
</dbReference>
<proteinExistence type="inferred from homology"/>
<feature type="domain" description="Fe2OG dioxygenase" evidence="4">
    <location>
        <begin position="274"/>
        <end position="378"/>
    </location>
</feature>
<dbReference type="SUPFAM" id="SSF51197">
    <property type="entry name" value="Clavaminate synthase-like"/>
    <property type="match status" value="1"/>
</dbReference>
<feature type="region of interest" description="Disordered" evidence="3">
    <location>
        <begin position="1"/>
        <end position="22"/>
    </location>
</feature>
<evidence type="ECO:0000313" key="5">
    <source>
        <dbReference type="EMBL" id="OQO13640.1"/>
    </source>
</evidence>
<dbReference type="PANTHER" id="PTHR47990">
    <property type="entry name" value="2-OXOGLUTARATE (2OG) AND FE(II)-DEPENDENT OXYGENASE SUPERFAMILY PROTEIN-RELATED"/>
    <property type="match status" value="1"/>
</dbReference>
<dbReference type="GO" id="GO:0046872">
    <property type="term" value="F:metal ion binding"/>
    <property type="evidence" value="ECO:0007669"/>
    <property type="project" value="UniProtKB-KW"/>
</dbReference>
<name>A0A1V8TQI6_9PEZI</name>
<dbReference type="InterPro" id="IPR005123">
    <property type="entry name" value="Oxoglu/Fe-dep_dioxygenase_dom"/>
</dbReference>
<dbReference type="PROSITE" id="PS51471">
    <property type="entry name" value="FE2OG_OXY"/>
    <property type="match status" value="1"/>
</dbReference>
<evidence type="ECO:0000259" key="4">
    <source>
        <dbReference type="PROSITE" id="PS51471"/>
    </source>
</evidence>
<dbReference type="Proteomes" id="UP000192596">
    <property type="component" value="Unassembled WGS sequence"/>
</dbReference>
<protein>
    <recommendedName>
        <fullName evidence="4">Fe2OG dioxygenase domain-containing protein</fullName>
    </recommendedName>
</protein>
<dbReference type="AlphaFoldDB" id="A0A1V8TQI6"/>
<dbReference type="EMBL" id="NAJO01000003">
    <property type="protein sequence ID" value="OQO13640.1"/>
    <property type="molecule type" value="Genomic_DNA"/>
</dbReference>
<evidence type="ECO:0000313" key="6">
    <source>
        <dbReference type="Proteomes" id="UP000192596"/>
    </source>
</evidence>
<keyword evidence="2" id="KW-0408">Iron</keyword>
<keyword evidence="2" id="KW-0479">Metal-binding</keyword>
<evidence type="ECO:0000256" key="1">
    <source>
        <dbReference type="ARBA" id="ARBA00008056"/>
    </source>
</evidence>
<evidence type="ECO:0000256" key="2">
    <source>
        <dbReference type="RuleBase" id="RU003682"/>
    </source>
</evidence>
<dbReference type="GO" id="GO:0044283">
    <property type="term" value="P:small molecule biosynthetic process"/>
    <property type="evidence" value="ECO:0007669"/>
    <property type="project" value="UniProtKB-ARBA"/>
</dbReference>
<sequence>MRSFNDTEDIDGRSANAKDQSPESIPILDLSWADDPTKKPELLTQLRAALFDVGFLYISNHGVTPAIVSELADRLPSLFGLPSEEKARLSKLNSPHFLGYSGFAEETTLGKQDQREQFDFATELPVVWREIGDSENAQLRNAQSRHARSEHAQSGNAHSEKAQSDHSQSGNAELQNTQSRNDQARDFTQLYWRLRGPNQWPQKHSLRGFRAALEDYHDALAQLSHRFVHLIEEAFEIPVGTYDHLFGKETRHDSPQGGRSPIFDGDDGGLSCLPPQHRLKLLRYPPSSDSAAQGVGAHKDSSGWLTFLYQHGTGPGLETLSSTGAWLSAPPIPGTFVVNFGNAFEAATEGAVKATVHRVVSPGPGDDVRYSIPFFMGLPLDVTVSEIRAIIPEKVRRMRKDADSRAKTEISTFLDPRWDSLGESQLRKWIRSHHDVGLKWYGQNVVDYYTF</sequence>
<keyword evidence="6" id="KW-1185">Reference proteome</keyword>
<dbReference type="InterPro" id="IPR044861">
    <property type="entry name" value="IPNS-like_FE2OG_OXY"/>
</dbReference>
<keyword evidence="2" id="KW-0560">Oxidoreductase</keyword>
<comment type="caution">
    <text evidence="5">The sequence shown here is derived from an EMBL/GenBank/DDBJ whole genome shotgun (WGS) entry which is preliminary data.</text>
</comment>
<dbReference type="GO" id="GO:0016491">
    <property type="term" value="F:oxidoreductase activity"/>
    <property type="evidence" value="ECO:0007669"/>
    <property type="project" value="UniProtKB-KW"/>
</dbReference>
<dbReference type="Gene3D" id="2.60.120.330">
    <property type="entry name" value="B-lactam Antibiotic, Isopenicillin N Synthase, Chain"/>
    <property type="match status" value="1"/>
</dbReference>
<dbReference type="InParanoid" id="A0A1V8TQI6"/>